<dbReference type="InterPro" id="IPR021791">
    <property type="entry name" value="Phage_TAC_11"/>
</dbReference>
<proteinExistence type="predicted"/>
<dbReference type="EMBL" id="QDKM01000002">
    <property type="protein sequence ID" value="PVH29606.1"/>
    <property type="molecule type" value="Genomic_DNA"/>
</dbReference>
<gene>
    <name evidence="1" type="ORF">DDE20_05640</name>
</gene>
<evidence type="ECO:0000313" key="1">
    <source>
        <dbReference type="EMBL" id="PVH29606.1"/>
    </source>
</evidence>
<reference evidence="1 2" key="1">
    <citation type="submission" date="2018-04" db="EMBL/GenBank/DDBJ databases">
        <title>Pararhodobacter oceanense sp. nov., isolated from marine intertidal sediment.</title>
        <authorList>
            <person name="Wang X.-L."/>
            <person name="Du Z.-J."/>
        </authorList>
    </citation>
    <scope>NUCLEOTIDE SEQUENCE [LARGE SCALE GENOMIC DNA]</scope>
    <source>
        <strain evidence="1 2">AM505</strain>
    </source>
</reference>
<protein>
    <recommendedName>
        <fullName evidence="3">Gene transfer agent family protein</fullName>
    </recommendedName>
</protein>
<sequence>MANAYAGEVTLTINGAPLALKLTLGALAELEVALGADTLVALVERFEAGQFSARDVMALILAGLHGAGQKLSAEELLQADIEGGALAAARCAGRLLALAFALPEAEP</sequence>
<dbReference type="OrthoDB" id="7206814at2"/>
<organism evidence="1 2">
    <name type="scientific">Pararhodobacter oceanensis</name>
    <dbReference type="NCBI Taxonomy" id="2172121"/>
    <lineage>
        <taxon>Bacteria</taxon>
        <taxon>Pseudomonadati</taxon>
        <taxon>Pseudomonadota</taxon>
        <taxon>Alphaproteobacteria</taxon>
        <taxon>Rhodobacterales</taxon>
        <taxon>Paracoccaceae</taxon>
        <taxon>Pararhodobacter</taxon>
    </lineage>
</organism>
<accession>A0A2T8HVZ6</accession>
<dbReference type="Pfam" id="PF11836">
    <property type="entry name" value="Phage_TAC_11"/>
    <property type="match status" value="1"/>
</dbReference>
<comment type="caution">
    <text evidence="1">The sequence shown here is derived from an EMBL/GenBank/DDBJ whole genome shotgun (WGS) entry which is preliminary data.</text>
</comment>
<dbReference type="Proteomes" id="UP000245911">
    <property type="component" value="Unassembled WGS sequence"/>
</dbReference>
<dbReference type="RefSeq" id="WP_116557490.1">
    <property type="nucleotide sequence ID" value="NZ_QDKM01000002.1"/>
</dbReference>
<evidence type="ECO:0008006" key="3">
    <source>
        <dbReference type="Google" id="ProtNLM"/>
    </source>
</evidence>
<keyword evidence="2" id="KW-1185">Reference proteome</keyword>
<name>A0A2T8HVZ6_9RHOB</name>
<evidence type="ECO:0000313" key="2">
    <source>
        <dbReference type="Proteomes" id="UP000245911"/>
    </source>
</evidence>
<dbReference type="AlphaFoldDB" id="A0A2T8HVZ6"/>